<dbReference type="InterPro" id="IPR006240">
    <property type="entry name" value="CysQ"/>
</dbReference>
<keyword evidence="12" id="KW-1185">Reference proteome</keyword>
<feature type="binding site" evidence="9">
    <location>
        <position position="70"/>
    </location>
    <ligand>
        <name>Mg(2+)</name>
        <dbReference type="ChEBI" id="CHEBI:18420"/>
        <label>1</label>
    </ligand>
</feature>
<dbReference type="RefSeq" id="WP_284382133.1">
    <property type="nucleotide sequence ID" value="NZ_BSNM01000015.1"/>
</dbReference>
<gene>
    <name evidence="9 11" type="primary">cysQ</name>
    <name evidence="11" type="ORF">GCM10007876_27040</name>
</gene>
<dbReference type="GO" id="GO:0000287">
    <property type="term" value="F:magnesium ion binding"/>
    <property type="evidence" value="ECO:0007669"/>
    <property type="project" value="UniProtKB-UniRule"/>
</dbReference>
<evidence type="ECO:0000256" key="4">
    <source>
        <dbReference type="ARBA" id="ARBA00022519"/>
    </source>
</evidence>
<feature type="binding site" evidence="9">
    <location>
        <position position="215"/>
    </location>
    <ligand>
        <name>Mg(2+)</name>
        <dbReference type="ChEBI" id="CHEBI:18420"/>
        <label>2</label>
    </ligand>
</feature>
<dbReference type="EC" id="3.1.3.7" evidence="9"/>
<keyword evidence="3 9" id="KW-1003">Cell membrane</keyword>
<evidence type="ECO:0000313" key="12">
    <source>
        <dbReference type="Proteomes" id="UP001161389"/>
    </source>
</evidence>
<accession>A0AA37SCE9</accession>
<dbReference type="GO" id="GO:0000103">
    <property type="term" value="P:sulfate assimilation"/>
    <property type="evidence" value="ECO:0007669"/>
    <property type="project" value="TreeGrafter"/>
</dbReference>
<dbReference type="InterPro" id="IPR050725">
    <property type="entry name" value="CysQ/Inositol_MonoPase"/>
</dbReference>
<feature type="binding site" evidence="9">
    <location>
        <position position="70"/>
    </location>
    <ligand>
        <name>substrate</name>
    </ligand>
</feature>
<keyword evidence="4 9" id="KW-0997">Cell inner membrane</keyword>
<feature type="binding site" evidence="9">
    <location>
        <begin position="92"/>
        <end position="95"/>
    </location>
    <ligand>
        <name>substrate</name>
    </ligand>
</feature>
<dbReference type="SUPFAM" id="SSF56655">
    <property type="entry name" value="Carbohydrate phosphatase"/>
    <property type="match status" value="1"/>
</dbReference>
<evidence type="ECO:0000256" key="3">
    <source>
        <dbReference type="ARBA" id="ARBA00022475"/>
    </source>
</evidence>
<feature type="binding site" evidence="9">
    <location>
        <position position="90"/>
    </location>
    <ligand>
        <name>Mg(2+)</name>
        <dbReference type="ChEBI" id="CHEBI:18420"/>
        <label>1</label>
    </ligand>
</feature>
<organism evidence="11 12">
    <name type="scientific">Litoribrevibacter albus</name>
    <dbReference type="NCBI Taxonomy" id="1473156"/>
    <lineage>
        <taxon>Bacteria</taxon>
        <taxon>Pseudomonadati</taxon>
        <taxon>Pseudomonadota</taxon>
        <taxon>Gammaproteobacteria</taxon>
        <taxon>Oceanospirillales</taxon>
        <taxon>Oceanospirillaceae</taxon>
        <taxon>Litoribrevibacter</taxon>
    </lineage>
</organism>
<feature type="binding site" evidence="9 10">
    <location>
        <position position="93"/>
    </location>
    <ligand>
        <name>Mg(2+)</name>
        <dbReference type="ChEBI" id="CHEBI:18420"/>
        <label>2</label>
    </ligand>
</feature>
<dbReference type="GO" id="GO:0005886">
    <property type="term" value="C:plasma membrane"/>
    <property type="evidence" value="ECO:0007669"/>
    <property type="project" value="UniProtKB-SubCell"/>
</dbReference>
<dbReference type="Gene3D" id="3.40.190.80">
    <property type="match status" value="1"/>
</dbReference>
<feature type="binding site" evidence="9">
    <location>
        <position position="92"/>
    </location>
    <ligand>
        <name>Mg(2+)</name>
        <dbReference type="ChEBI" id="CHEBI:18420"/>
        <label>1</label>
    </ligand>
</feature>
<feature type="binding site" evidence="9 10">
    <location>
        <position position="90"/>
    </location>
    <ligand>
        <name>Mg(2+)</name>
        <dbReference type="ChEBI" id="CHEBI:18420"/>
        <label>2</label>
    </ligand>
</feature>
<evidence type="ECO:0000256" key="7">
    <source>
        <dbReference type="ARBA" id="ARBA00022842"/>
    </source>
</evidence>
<comment type="cofactor">
    <cofactor evidence="9 10">
        <name>Mg(2+)</name>
        <dbReference type="ChEBI" id="CHEBI:18420"/>
    </cofactor>
</comment>
<dbReference type="FunFam" id="3.30.540.10:FF:000007">
    <property type="entry name" value="3'(2'),5'-bisphosphate nucleotidase CysQ"/>
    <property type="match status" value="1"/>
</dbReference>
<reference evidence="11" key="1">
    <citation type="journal article" date="2014" name="Int. J. Syst. Evol. Microbiol.">
        <title>Complete genome sequence of Corynebacterium casei LMG S-19264T (=DSM 44701T), isolated from a smear-ripened cheese.</title>
        <authorList>
            <consortium name="US DOE Joint Genome Institute (JGI-PGF)"/>
            <person name="Walter F."/>
            <person name="Albersmeier A."/>
            <person name="Kalinowski J."/>
            <person name="Ruckert C."/>
        </authorList>
    </citation>
    <scope>NUCLEOTIDE SEQUENCE</scope>
    <source>
        <strain evidence="11">NBRC 110071</strain>
    </source>
</reference>
<dbReference type="AlphaFoldDB" id="A0AA37SCE9"/>
<dbReference type="InterPro" id="IPR000760">
    <property type="entry name" value="Inositol_monophosphatase-like"/>
</dbReference>
<feature type="binding site" evidence="10">
    <location>
        <position position="70"/>
    </location>
    <ligand>
        <name>Mg(2+)</name>
        <dbReference type="ChEBI" id="CHEBI:18420"/>
        <label>1</label>
        <note>catalytic</note>
    </ligand>
</feature>
<dbReference type="PROSITE" id="PS00630">
    <property type="entry name" value="IMP_2"/>
    <property type="match status" value="1"/>
</dbReference>
<evidence type="ECO:0000256" key="2">
    <source>
        <dbReference type="ARBA" id="ARBA00005289"/>
    </source>
</evidence>
<evidence type="ECO:0000256" key="8">
    <source>
        <dbReference type="ARBA" id="ARBA00023136"/>
    </source>
</evidence>
<dbReference type="EMBL" id="BSNM01000015">
    <property type="protein sequence ID" value="GLQ32225.1"/>
    <property type="molecule type" value="Genomic_DNA"/>
</dbReference>
<dbReference type="Pfam" id="PF00459">
    <property type="entry name" value="Inositol_P"/>
    <property type="match status" value="1"/>
</dbReference>
<keyword evidence="8 9" id="KW-0472">Membrane</keyword>
<dbReference type="GO" id="GO:0046854">
    <property type="term" value="P:phosphatidylinositol phosphate biosynthetic process"/>
    <property type="evidence" value="ECO:0007669"/>
    <property type="project" value="InterPro"/>
</dbReference>
<comment type="similarity">
    <text evidence="2 9">Belongs to the inositol monophosphatase superfamily. CysQ family.</text>
</comment>
<keyword evidence="7 9" id="KW-0460">Magnesium</keyword>
<reference evidence="11" key="2">
    <citation type="submission" date="2023-01" db="EMBL/GenBank/DDBJ databases">
        <title>Draft genome sequence of Litoribrevibacter albus strain NBRC 110071.</title>
        <authorList>
            <person name="Sun Q."/>
            <person name="Mori K."/>
        </authorList>
    </citation>
    <scope>NUCLEOTIDE SEQUENCE</scope>
    <source>
        <strain evidence="11">NBRC 110071</strain>
    </source>
</reference>
<sequence>MDSYVSEDTLAVVKDIAIKAGLAIMDIYQQDFSVYEKSDESPLTEADLAAHKIICEQLKQAFPTLPILSEESTDITYEDRKNWQTFWLVDPLDGTKEFIKKNDEFTVNIALIDQGRPVLGVVYVPALGVVYLGAEGLGAKKVEAGEETAIKVREYPKEQWIILGSRSHQSEHMVSYLQLFERYELISRGSSLKFCMIAEGAADLYPRLGPTSEWDTAAAHAVVVAAGGVVNDKDGNPLRYNKENILNPWFFVHHKDLEIPTCSE</sequence>
<feature type="binding site" evidence="9">
    <location>
        <position position="215"/>
    </location>
    <ligand>
        <name>substrate</name>
    </ligand>
</feature>
<dbReference type="HAMAP" id="MF_02095">
    <property type="entry name" value="CysQ"/>
    <property type="match status" value="1"/>
</dbReference>
<dbReference type="PRINTS" id="PR00377">
    <property type="entry name" value="IMPHPHTASES"/>
</dbReference>
<keyword evidence="5 9" id="KW-0479">Metal-binding</keyword>
<evidence type="ECO:0000256" key="10">
    <source>
        <dbReference type="PIRSR" id="PIRSR600760-2"/>
    </source>
</evidence>
<comment type="function">
    <text evidence="9">Converts adenosine-3',5'-bisphosphate (PAP) to AMP.</text>
</comment>
<evidence type="ECO:0000256" key="6">
    <source>
        <dbReference type="ARBA" id="ARBA00022801"/>
    </source>
</evidence>
<comment type="subcellular location">
    <subcellularLocation>
        <location evidence="9">Cell inner membrane</location>
        <topology evidence="9">Peripheral membrane protein</topology>
        <orientation evidence="9">Cytoplasmic side</orientation>
    </subcellularLocation>
</comment>
<dbReference type="PROSITE" id="PS00629">
    <property type="entry name" value="IMP_1"/>
    <property type="match status" value="1"/>
</dbReference>
<comment type="catalytic activity">
    <reaction evidence="1 9">
        <text>adenosine 3',5'-bisphosphate + H2O = AMP + phosphate</text>
        <dbReference type="Rhea" id="RHEA:10040"/>
        <dbReference type="ChEBI" id="CHEBI:15377"/>
        <dbReference type="ChEBI" id="CHEBI:43474"/>
        <dbReference type="ChEBI" id="CHEBI:58343"/>
        <dbReference type="ChEBI" id="CHEBI:456215"/>
        <dbReference type="EC" id="3.1.3.7"/>
    </reaction>
</comment>
<name>A0AA37SCE9_9GAMM</name>
<evidence type="ECO:0000256" key="5">
    <source>
        <dbReference type="ARBA" id="ARBA00022723"/>
    </source>
</evidence>
<evidence type="ECO:0000256" key="1">
    <source>
        <dbReference type="ARBA" id="ARBA00001625"/>
    </source>
</evidence>
<dbReference type="PANTHER" id="PTHR43028">
    <property type="entry name" value="3'(2'),5'-BISPHOSPHATE NUCLEOTIDASE 1"/>
    <property type="match status" value="1"/>
</dbReference>
<dbReference type="CDD" id="cd01638">
    <property type="entry name" value="CysQ"/>
    <property type="match status" value="1"/>
</dbReference>
<feature type="binding site" evidence="10">
    <location>
        <position position="215"/>
    </location>
    <ligand>
        <name>Mg(2+)</name>
        <dbReference type="ChEBI" id="CHEBI:18420"/>
        <label>1</label>
        <note>catalytic</note>
    </ligand>
</feature>
<dbReference type="InterPro" id="IPR020583">
    <property type="entry name" value="Inositol_monoP_metal-BS"/>
</dbReference>
<dbReference type="PANTHER" id="PTHR43028:SF5">
    <property type="entry name" value="3'(2'),5'-BISPHOSPHATE NUCLEOTIDASE 1"/>
    <property type="match status" value="1"/>
</dbReference>
<dbReference type="InterPro" id="IPR020550">
    <property type="entry name" value="Inositol_monophosphatase_CS"/>
</dbReference>
<evidence type="ECO:0000313" key="11">
    <source>
        <dbReference type="EMBL" id="GLQ32225.1"/>
    </source>
</evidence>
<dbReference type="NCBIfam" id="TIGR01331">
    <property type="entry name" value="bisphos_cysQ"/>
    <property type="match status" value="1"/>
</dbReference>
<dbReference type="GO" id="GO:0008441">
    <property type="term" value="F:3'(2'),5'-bisphosphate nucleotidase activity"/>
    <property type="evidence" value="ECO:0007669"/>
    <property type="project" value="UniProtKB-UniRule"/>
</dbReference>
<dbReference type="FunFam" id="3.40.190.80:FF:000005">
    <property type="entry name" value="3'(2'),5'-bisphosphate nucleotidase CysQ"/>
    <property type="match status" value="1"/>
</dbReference>
<keyword evidence="6 9" id="KW-0378">Hydrolase</keyword>
<feature type="binding site" evidence="10">
    <location>
        <position position="92"/>
    </location>
    <ligand>
        <name>Mg(2+)</name>
        <dbReference type="ChEBI" id="CHEBI:18420"/>
        <label>1</label>
        <note>catalytic</note>
    </ligand>
</feature>
<comment type="caution">
    <text evidence="11">The sequence shown here is derived from an EMBL/GenBank/DDBJ whole genome shotgun (WGS) entry which is preliminary data.</text>
</comment>
<proteinExistence type="inferred from homology"/>
<dbReference type="Gene3D" id="3.30.540.10">
    <property type="entry name" value="Fructose-1,6-Bisphosphatase, subunit A, domain 1"/>
    <property type="match status" value="1"/>
</dbReference>
<dbReference type="GO" id="GO:0050427">
    <property type="term" value="P:3'-phosphoadenosine 5'-phosphosulfate metabolic process"/>
    <property type="evidence" value="ECO:0007669"/>
    <property type="project" value="TreeGrafter"/>
</dbReference>
<evidence type="ECO:0000256" key="9">
    <source>
        <dbReference type="HAMAP-Rule" id="MF_02095"/>
    </source>
</evidence>
<dbReference type="Proteomes" id="UP001161389">
    <property type="component" value="Unassembled WGS sequence"/>
</dbReference>
<protein>
    <recommendedName>
        <fullName evidence="9">3'(2'),5'-bisphosphate nucleotidase CysQ</fullName>
        <ecNumber evidence="9">3.1.3.7</ecNumber>
    </recommendedName>
    <alternativeName>
        <fullName evidence="9">3'(2'),5-bisphosphonucleoside 3'(2')-phosphohydrolase</fullName>
    </alternativeName>
    <alternativeName>
        <fullName evidence="9">3'-phosphoadenosine 5'-phosphate phosphatase</fullName>
        <shortName evidence="9">PAP phosphatase</shortName>
    </alternativeName>
</protein>